<organism evidence="2 3">
    <name type="scientific">Nocardiopsis metallicus</name>
    <dbReference type="NCBI Taxonomy" id="179819"/>
    <lineage>
        <taxon>Bacteria</taxon>
        <taxon>Bacillati</taxon>
        <taxon>Actinomycetota</taxon>
        <taxon>Actinomycetes</taxon>
        <taxon>Streptosporangiales</taxon>
        <taxon>Nocardiopsidaceae</taxon>
        <taxon>Nocardiopsis</taxon>
    </lineage>
</organism>
<accession>A0A840WU46</accession>
<keyword evidence="1" id="KW-0472">Membrane</keyword>
<feature type="transmembrane region" description="Helical" evidence="1">
    <location>
        <begin position="15"/>
        <end position="37"/>
    </location>
</feature>
<evidence type="ECO:0000256" key="1">
    <source>
        <dbReference type="SAM" id="Phobius"/>
    </source>
</evidence>
<dbReference type="Proteomes" id="UP000579647">
    <property type="component" value="Unassembled WGS sequence"/>
</dbReference>
<feature type="transmembrane region" description="Helical" evidence="1">
    <location>
        <begin position="49"/>
        <end position="67"/>
    </location>
</feature>
<feature type="transmembrane region" description="Helical" evidence="1">
    <location>
        <begin position="105"/>
        <end position="125"/>
    </location>
</feature>
<proteinExistence type="predicted"/>
<dbReference type="EMBL" id="JACHDO010000001">
    <property type="protein sequence ID" value="MBB5495067.1"/>
    <property type="molecule type" value="Genomic_DNA"/>
</dbReference>
<protein>
    <submittedName>
        <fullName evidence="2">Xanthine/uracil permease</fullName>
    </submittedName>
</protein>
<name>A0A840WU46_9ACTN</name>
<dbReference type="RefSeq" id="WP_246420589.1">
    <property type="nucleotide sequence ID" value="NZ_BAAAKM010000143.1"/>
</dbReference>
<keyword evidence="3" id="KW-1185">Reference proteome</keyword>
<evidence type="ECO:0000313" key="2">
    <source>
        <dbReference type="EMBL" id="MBB5495067.1"/>
    </source>
</evidence>
<keyword evidence="1" id="KW-0812">Transmembrane</keyword>
<dbReference type="AlphaFoldDB" id="A0A840WU46"/>
<keyword evidence="1" id="KW-1133">Transmembrane helix</keyword>
<reference evidence="2 3" key="1">
    <citation type="submission" date="2020-08" db="EMBL/GenBank/DDBJ databases">
        <title>Sequencing the genomes of 1000 actinobacteria strains.</title>
        <authorList>
            <person name="Klenk H.-P."/>
        </authorList>
    </citation>
    <scope>NUCLEOTIDE SEQUENCE [LARGE SCALE GENOMIC DNA]</scope>
    <source>
        <strain evidence="2 3">DSM 44598</strain>
    </source>
</reference>
<evidence type="ECO:0000313" key="3">
    <source>
        <dbReference type="Proteomes" id="UP000579647"/>
    </source>
</evidence>
<comment type="caution">
    <text evidence="2">The sequence shown here is derived from an EMBL/GenBank/DDBJ whole genome shotgun (WGS) entry which is preliminary data.</text>
</comment>
<feature type="transmembrane region" description="Helical" evidence="1">
    <location>
        <begin position="79"/>
        <end position="99"/>
    </location>
</feature>
<gene>
    <name evidence="2" type="ORF">HNR07_006204</name>
</gene>
<sequence>MEAPTRTPALSRPTVTPSVVGGAVMLVIGVSLTLSAWDSVVPDPARHQIFLSLWLVGAALLAARLFLNGLPASSLYVPRGAMTFGIGVVAAAAVATMPWSDLGSVFWYQLWLSVPLLTGLAVAAFHPSAYRHSPDYGQDQGRAPDRTGLRR</sequence>